<comment type="caution">
    <text evidence="1">The sequence shown here is derived from an EMBL/GenBank/DDBJ whole genome shotgun (WGS) entry which is preliminary data.</text>
</comment>
<sequence length="277" mass="31663">MTSGIKLIGNSVYITDQNTEGSIKYINENKIDTIYISLQYYTKDNLDFLSECVNIKKIGIDVYYLSNIKGLYSLQSLKELSIIENDNNIKIDLSYFPKLEILRLDWGSSVSGLSNLENLNLLQLIKYKPKSKDLGELIKLKKLESLILTHGNLTSLNGIQKFNNLKEIQLNYIRNLIDISHLKTLPLLSDLEIENCKKISNIPIVSNISSIERLALLNCGELESLVFIESMENLKNLVFSGTNIKDGNLSYCKNIDYVYFFDKKHYSLKLKDIINNS</sequence>
<proteinExistence type="predicted"/>
<dbReference type="Gene3D" id="3.80.10.10">
    <property type="entry name" value="Ribonuclease Inhibitor"/>
    <property type="match status" value="1"/>
</dbReference>
<reference evidence="1 2" key="1">
    <citation type="submission" date="2019-01" db="EMBL/GenBank/DDBJ databases">
        <title>Bacillus sp. M5HDSG1-1, whole genome shotgun sequence.</title>
        <authorList>
            <person name="Tuo L."/>
        </authorList>
    </citation>
    <scope>NUCLEOTIDE SEQUENCE [LARGE SCALE GENOMIC DNA]</scope>
    <source>
        <strain evidence="1 2">M5HDSG1-1</strain>
    </source>
</reference>
<dbReference type="RefSeq" id="WP_127742968.1">
    <property type="nucleotide sequence ID" value="NZ_CAJCKN010000194.1"/>
</dbReference>
<gene>
    <name evidence="1" type="ORF">EM808_27760</name>
</gene>
<evidence type="ECO:0000313" key="1">
    <source>
        <dbReference type="EMBL" id="RVT56348.1"/>
    </source>
</evidence>
<evidence type="ECO:0000313" key="2">
    <source>
        <dbReference type="Proteomes" id="UP000288024"/>
    </source>
</evidence>
<protein>
    <submittedName>
        <fullName evidence="1">Leucine-rich repeat domain-containing protein</fullName>
    </submittedName>
</protein>
<dbReference type="SUPFAM" id="SSF52058">
    <property type="entry name" value="L domain-like"/>
    <property type="match status" value="1"/>
</dbReference>
<accession>A0A3S2W0F0</accession>
<dbReference type="EMBL" id="RZTZ01000032">
    <property type="protein sequence ID" value="RVT56348.1"/>
    <property type="molecule type" value="Genomic_DNA"/>
</dbReference>
<name>A0A3S2W0F0_9BACI</name>
<keyword evidence="2" id="KW-1185">Reference proteome</keyword>
<dbReference type="Proteomes" id="UP000288024">
    <property type="component" value="Unassembled WGS sequence"/>
</dbReference>
<dbReference type="GeneID" id="87620422"/>
<organism evidence="1 2">
    <name type="scientific">Niallia taxi</name>
    <dbReference type="NCBI Taxonomy" id="2499688"/>
    <lineage>
        <taxon>Bacteria</taxon>
        <taxon>Bacillati</taxon>
        <taxon>Bacillota</taxon>
        <taxon>Bacilli</taxon>
        <taxon>Bacillales</taxon>
        <taxon>Bacillaceae</taxon>
        <taxon>Niallia</taxon>
    </lineage>
</organism>
<dbReference type="InterPro" id="IPR032675">
    <property type="entry name" value="LRR_dom_sf"/>
</dbReference>
<dbReference type="AlphaFoldDB" id="A0A3S2W0F0"/>